<dbReference type="InterPro" id="IPR036388">
    <property type="entry name" value="WH-like_DNA-bd_sf"/>
</dbReference>
<dbReference type="SMART" id="SM00862">
    <property type="entry name" value="Trans_reg_C"/>
    <property type="match status" value="1"/>
</dbReference>
<accession>A0ABM7Q799</accession>
<dbReference type="SUPFAM" id="SSF52172">
    <property type="entry name" value="CheY-like"/>
    <property type="match status" value="1"/>
</dbReference>
<dbReference type="InterPro" id="IPR001867">
    <property type="entry name" value="OmpR/PhoB-type_DNA-bd"/>
</dbReference>
<dbReference type="Gene3D" id="1.10.10.10">
    <property type="entry name" value="Winged helix-like DNA-binding domain superfamily/Winged helix DNA-binding domain"/>
    <property type="match status" value="1"/>
</dbReference>
<reference evidence="6 7" key="1">
    <citation type="submission" date="2021-03" db="EMBL/GenBank/DDBJ databases">
        <title>Complete Genome Sequences of Two Lysobacter Strains Isolated from Sea Water (Lysobacter caseinilyticus) and Soil (Lysobacter helvus) in South Korea.</title>
        <authorList>
            <person name="Watanabe Y."/>
            <person name="Arakawa K."/>
        </authorList>
    </citation>
    <scope>NUCLEOTIDE SEQUENCE [LARGE SCALE GENOMIC DNA]</scope>
    <source>
        <strain evidence="6 7">KVB24</strain>
    </source>
</reference>
<evidence type="ECO:0000256" key="3">
    <source>
        <dbReference type="PROSITE-ProRule" id="PRU01091"/>
    </source>
</evidence>
<dbReference type="Pfam" id="PF00072">
    <property type="entry name" value="Response_reg"/>
    <property type="match status" value="1"/>
</dbReference>
<evidence type="ECO:0000313" key="7">
    <source>
        <dbReference type="Proteomes" id="UP000681317"/>
    </source>
</evidence>
<dbReference type="Gene3D" id="3.40.50.2300">
    <property type="match status" value="1"/>
</dbReference>
<dbReference type="EMBL" id="AP024545">
    <property type="protein sequence ID" value="BCT93246.1"/>
    <property type="molecule type" value="Genomic_DNA"/>
</dbReference>
<sequence length="243" mass="26548">MIGALVSGAAWTEDHIRPARILVVDDDAELRRFLATVLRANGYNVDTADGEQRGLQSLGARGADLVVLDLTLPDGDGQALLRAVRQWSQVPVIVLSGRAEETEKVSALDAGANDYITKPFGVHELLARVRAQLRGPSTVPERATLDDGYLRIDLAERTVTLGGDAVTLTRKEYALLAMLARNVGRVVTQSQLLRELWGPTYEQDTHYLRILVGKLRQKLGDDAASPRWILTEPGVGLRLLLAP</sequence>
<dbReference type="Proteomes" id="UP000681317">
    <property type="component" value="Chromosome"/>
</dbReference>
<name>A0ABM7Q799_9GAMM</name>
<dbReference type="Gene3D" id="6.10.250.690">
    <property type="match status" value="1"/>
</dbReference>
<proteinExistence type="predicted"/>
<dbReference type="InterPro" id="IPR039420">
    <property type="entry name" value="WalR-like"/>
</dbReference>
<evidence type="ECO:0000313" key="6">
    <source>
        <dbReference type="EMBL" id="BCT93246.1"/>
    </source>
</evidence>
<dbReference type="PROSITE" id="PS51755">
    <property type="entry name" value="OMPR_PHOB"/>
    <property type="match status" value="1"/>
</dbReference>
<organism evidence="6 7">
    <name type="scientific">Noviluteimonas caseinilytica</name>
    <dbReference type="NCBI Taxonomy" id="2675101"/>
    <lineage>
        <taxon>Bacteria</taxon>
        <taxon>Pseudomonadati</taxon>
        <taxon>Pseudomonadota</taxon>
        <taxon>Gammaproteobacteria</taxon>
        <taxon>Lysobacterales</taxon>
        <taxon>Lysobacteraceae</taxon>
        <taxon>Noviluteimonas</taxon>
    </lineage>
</organism>
<evidence type="ECO:0000259" key="4">
    <source>
        <dbReference type="PROSITE" id="PS50110"/>
    </source>
</evidence>
<keyword evidence="7" id="KW-1185">Reference proteome</keyword>
<feature type="DNA-binding region" description="OmpR/PhoB-type" evidence="3">
    <location>
        <begin position="140"/>
        <end position="241"/>
    </location>
</feature>
<feature type="domain" description="Response regulatory" evidence="4">
    <location>
        <begin position="20"/>
        <end position="133"/>
    </location>
</feature>
<feature type="domain" description="OmpR/PhoB-type" evidence="5">
    <location>
        <begin position="140"/>
        <end position="241"/>
    </location>
</feature>
<dbReference type="InterPro" id="IPR011006">
    <property type="entry name" value="CheY-like_superfamily"/>
</dbReference>
<protein>
    <submittedName>
        <fullName evidence="6">DNA-binding response regulator</fullName>
    </submittedName>
</protein>
<dbReference type="InterPro" id="IPR001789">
    <property type="entry name" value="Sig_transdc_resp-reg_receiver"/>
</dbReference>
<dbReference type="PROSITE" id="PS50110">
    <property type="entry name" value="RESPONSE_REGULATORY"/>
    <property type="match status" value="1"/>
</dbReference>
<evidence type="ECO:0000256" key="1">
    <source>
        <dbReference type="ARBA" id="ARBA00023125"/>
    </source>
</evidence>
<gene>
    <name evidence="6" type="primary">kdpE_2</name>
    <name evidence="6" type="ORF">LYSCAS_22700</name>
</gene>
<dbReference type="GO" id="GO:0003677">
    <property type="term" value="F:DNA binding"/>
    <property type="evidence" value="ECO:0007669"/>
    <property type="project" value="UniProtKB-KW"/>
</dbReference>
<dbReference type="Pfam" id="PF00486">
    <property type="entry name" value="Trans_reg_C"/>
    <property type="match status" value="1"/>
</dbReference>
<feature type="modified residue" description="4-aspartylphosphate" evidence="2">
    <location>
        <position position="69"/>
    </location>
</feature>
<dbReference type="SMART" id="SM00448">
    <property type="entry name" value="REC"/>
    <property type="match status" value="1"/>
</dbReference>
<dbReference type="PANTHER" id="PTHR48111:SF50">
    <property type="entry name" value="KDP OPERON TRANSCRIPTIONAL REGULATORY PROTEIN KDPE"/>
    <property type="match status" value="1"/>
</dbReference>
<keyword evidence="1 3" id="KW-0238">DNA-binding</keyword>
<evidence type="ECO:0000256" key="2">
    <source>
        <dbReference type="PROSITE-ProRule" id="PRU00169"/>
    </source>
</evidence>
<dbReference type="CDD" id="cd00383">
    <property type="entry name" value="trans_reg_C"/>
    <property type="match status" value="1"/>
</dbReference>
<evidence type="ECO:0000259" key="5">
    <source>
        <dbReference type="PROSITE" id="PS51755"/>
    </source>
</evidence>
<keyword evidence="2" id="KW-0597">Phosphoprotein</keyword>
<dbReference type="PANTHER" id="PTHR48111">
    <property type="entry name" value="REGULATOR OF RPOS"/>
    <property type="match status" value="1"/>
</dbReference>